<accession>A0A5J4Z208</accession>
<keyword evidence="2" id="KW-1185">Reference proteome</keyword>
<dbReference type="SUPFAM" id="SSF53474">
    <property type="entry name" value="alpha/beta-Hydrolases"/>
    <property type="match status" value="1"/>
</dbReference>
<dbReference type="Proteomes" id="UP000324585">
    <property type="component" value="Unassembled WGS sequence"/>
</dbReference>
<dbReference type="InterPro" id="IPR029058">
    <property type="entry name" value="AB_hydrolase_fold"/>
</dbReference>
<sequence>MEREAQIRDIEQRYGFTLRLPSPDCSSAKGLTVLLGGAAIHVSEYESTIRVLVDEKQYAVIAFNRLVPRFFRDFFNGKTHEAMARDVVGSVTEVMQLFPFLGEQYCLVGHSVGGKVALLVASKYEQPAHRVKTVLALDPVDGNPLEFTCNPVAVPLQNSHAALHLTLAEVSSSGSPEGQNAEAIRKACTDPSAISSFTVHRGAGHLCCTDHGGGWLAWAVVHPKGEAHENERAKANAHDMIRKLL</sequence>
<dbReference type="OrthoDB" id="8119704at2759"/>
<evidence type="ECO:0000313" key="1">
    <source>
        <dbReference type="EMBL" id="KAA8497891.1"/>
    </source>
</evidence>
<dbReference type="AlphaFoldDB" id="A0A5J4Z208"/>
<reference evidence="2" key="1">
    <citation type="journal article" date="2019" name="Nat. Commun.">
        <title>Expansion of phycobilisome linker gene families in mesophilic red algae.</title>
        <authorList>
            <person name="Lee J."/>
            <person name="Kim D."/>
            <person name="Bhattacharya D."/>
            <person name="Yoon H.S."/>
        </authorList>
    </citation>
    <scope>NUCLEOTIDE SEQUENCE [LARGE SCALE GENOMIC DNA]</scope>
    <source>
        <strain evidence="2">CCMP 1328</strain>
    </source>
</reference>
<name>A0A5J4Z208_PORPP</name>
<evidence type="ECO:0000313" key="2">
    <source>
        <dbReference type="Proteomes" id="UP000324585"/>
    </source>
</evidence>
<comment type="caution">
    <text evidence="1">The sequence shown here is derived from an EMBL/GenBank/DDBJ whole genome shotgun (WGS) entry which is preliminary data.</text>
</comment>
<dbReference type="Gene3D" id="3.40.50.1820">
    <property type="entry name" value="alpha/beta hydrolase"/>
    <property type="match status" value="1"/>
</dbReference>
<dbReference type="UniPathway" id="UPA00674"/>
<protein>
    <submittedName>
        <fullName evidence="1">Uncharacterized protein</fullName>
    </submittedName>
</protein>
<organism evidence="1 2">
    <name type="scientific">Porphyridium purpureum</name>
    <name type="common">Red alga</name>
    <name type="synonym">Porphyridium cruentum</name>
    <dbReference type="NCBI Taxonomy" id="35688"/>
    <lineage>
        <taxon>Eukaryota</taxon>
        <taxon>Rhodophyta</taxon>
        <taxon>Bangiophyceae</taxon>
        <taxon>Porphyridiales</taxon>
        <taxon>Porphyridiaceae</taxon>
        <taxon>Porphyridium</taxon>
    </lineage>
</organism>
<proteinExistence type="predicted"/>
<dbReference type="GO" id="GO:0015996">
    <property type="term" value="P:chlorophyll catabolic process"/>
    <property type="evidence" value="ECO:0007669"/>
    <property type="project" value="UniProtKB-UniPathway"/>
</dbReference>
<dbReference type="EMBL" id="VRMN01000001">
    <property type="protein sequence ID" value="KAA8497891.1"/>
    <property type="molecule type" value="Genomic_DNA"/>
</dbReference>
<gene>
    <name evidence="1" type="ORF">FVE85_5476</name>
</gene>